<proteinExistence type="predicted"/>
<keyword evidence="2" id="KW-0378">Hydrolase</keyword>
<dbReference type="PANTHER" id="PTHR43433">
    <property type="entry name" value="HYDROLASE, ALPHA/BETA FOLD FAMILY PROTEIN"/>
    <property type="match status" value="1"/>
</dbReference>
<dbReference type="InterPro" id="IPR050471">
    <property type="entry name" value="AB_hydrolase"/>
</dbReference>
<dbReference type="RefSeq" id="WP_277565309.1">
    <property type="nucleotide sequence ID" value="NZ_JAPDHZ010000003.1"/>
</dbReference>
<dbReference type="InterPro" id="IPR029058">
    <property type="entry name" value="AB_hydrolase_fold"/>
</dbReference>
<dbReference type="EMBL" id="JAPDHZ010000003">
    <property type="protein sequence ID" value="MDG0791429.1"/>
    <property type="molecule type" value="Genomic_DNA"/>
</dbReference>
<dbReference type="GO" id="GO:0016787">
    <property type="term" value="F:hydrolase activity"/>
    <property type="evidence" value="ECO:0007669"/>
    <property type="project" value="UniProtKB-KW"/>
</dbReference>
<name>A0A9X4KFT7_9BACL</name>
<sequence length="201" mass="22714">MAFISGTSDLGGVRIHYLDSLYESDASLVPVLISPGLSETAEEYEDFMVEMLPRRTIVLSFRGRGLSDTPLAGYDLQDHLTDIESVVQHLQLAHFHLYGYSRGVSYALGYARQHPERVVSLIVKDYPAEHIAMTAEWAKSYIDDYLIPTNRLTSNIRAEAVHGIQKGIDRHSTWIFVRKTRACHERNADGCVDTRRRTAGF</sequence>
<dbReference type="Proteomes" id="UP001153387">
    <property type="component" value="Unassembled WGS sequence"/>
</dbReference>
<dbReference type="AlphaFoldDB" id="A0A9X4KFT7"/>
<comment type="caution">
    <text evidence="2">The sequence shown here is derived from an EMBL/GenBank/DDBJ whole genome shotgun (WGS) entry which is preliminary data.</text>
</comment>
<gene>
    <name evidence="2" type="ORF">OMP38_11535</name>
</gene>
<dbReference type="PANTHER" id="PTHR43433:SF5">
    <property type="entry name" value="AB HYDROLASE-1 DOMAIN-CONTAINING PROTEIN"/>
    <property type="match status" value="1"/>
</dbReference>
<keyword evidence="3" id="KW-1185">Reference proteome</keyword>
<protein>
    <submittedName>
        <fullName evidence="2">Alpha/beta hydrolase</fullName>
    </submittedName>
</protein>
<dbReference type="Gene3D" id="3.40.50.1820">
    <property type="entry name" value="alpha/beta hydrolase"/>
    <property type="match status" value="1"/>
</dbReference>
<evidence type="ECO:0000313" key="3">
    <source>
        <dbReference type="Proteomes" id="UP001153387"/>
    </source>
</evidence>
<accession>A0A9X4KFT7</accession>
<feature type="domain" description="AB hydrolase-1" evidence="1">
    <location>
        <begin position="30"/>
        <end position="126"/>
    </location>
</feature>
<organism evidence="2 3">
    <name type="scientific">Cohnella ginsengisoli</name>
    <dbReference type="NCBI Taxonomy" id="425004"/>
    <lineage>
        <taxon>Bacteria</taxon>
        <taxon>Bacillati</taxon>
        <taxon>Bacillota</taxon>
        <taxon>Bacilli</taxon>
        <taxon>Bacillales</taxon>
        <taxon>Paenibacillaceae</taxon>
        <taxon>Cohnella</taxon>
    </lineage>
</organism>
<dbReference type="Pfam" id="PF00561">
    <property type="entry name" value="Abhydrolase_1"/>
    <property type="match status" value="1"/>
</dbReference>
<reference evidence="2 3" key="1">
    <citation type="submission" date="2022-10" db="EMBL/GenBank/DDBJ databases">
        <title>Comparative genomic analysis of Cohnella hashimotonis sp. nov., isolated from the International Space Station.</title>
        <authorList>
            <person name="Simpson A."/>
            <person name="Venkateswaran K."/>
        </authorList>
    </citation>
    <scope>NUCLEOTIDE SEQUENCE [LARGE SCALE GENOMIC DNA]</scope>
    <source>
        <strain evidence="2 3">DSM 18997</strain>
    </source>
</reference>
<evidence type="ECO:0000313" key="2">
    <source>
        <dbReference type="EMBL" id="MDG0791429.1"/>
    </source>
</evidence>
<dbReference type="SUPFAM" id="SSF53474">
    <property type="entry name" value="alpha/beta-Hydrolases"/>
    <property type="match status" value="1"/>
</dbReference>
<evidence type="ECO:0000259" key="1">
    <source>
        <dbReference type="Pfam" id="PF00561"/>
    </source>
</evidence>
<dbReference type="InterPro" id="IPR000073">
    <property type="entry name" value="AB_hydrolase_1"/>
</dbReference>